<dbReference type="RefSeq" id="WP_045444528.1">
    <property type="nucleotide sequence ID" value="NZ_BBIO01000005.1"/>
</dbReference>
<dbReference type="STRING" id="1333998.M2A_1227"/>
<evidence type="ECO:0000259" key="4">
    <source>
        <dbReference type="Pfam" id="PF13677"/>
    </source>
</evidence>
<protein>
    <submittedName>
        <fullName evidence="5">MotB protein</fullName>
    </submittedName>
</protein>
<accession>A0A081B9L0</accession>
<dbReference type="AlphaFoldDB" id="A0A081B9L0"/>
<feature type="transmembrane region" description="Helical" evidence="3">
    <location>
        <begin position="22"/>
        <end position="44"/>
    </location>
</feature>
<evidence type="ECO:0000256" key="2">
    <source>
        <dbReference type="ARBA" id="ARBA00023136"/>
    </source>
</evidence>
<dbReference type="Proteomes" id="UP000028702">
    <property type="component" value="Unassembled WGS sequence"/>
</dbReference>
<keyword evidence="6" id="KW-1185">Reference proteome</keyword>
<evidence type="ECO:0000256" key="3">
    <source>
        <dbReference type="SAM" id="Phobius"/>
    </source>
</evidence>
<dbReference type="Pfam" id="PF13677">
    <property type="entry name" value="MotB_plug"/>
    <property type="match status" value="1"/>
</dbReference>
<gene>
    <name evidence="5" type="ORF">M2A_1227</name>
</gene>
<organism evidence="5 6">
    <name type="scientific">Tepidicaulis marinus</name>
    <dbReference type="NCBI Taxonomy" id="1333998"/>
    <lineage>
        <taxon>Bacteria</taxon>
        <taxon>Pseudomonadati</taxon>
        <taxon>Pseudomonadota</taxon>
        <taxon>Alphaproteobacteria</taxon>
        <taxon>Hyphomicrobiales</taxon>
        <taxon>Parvibaculaceae</taxon>
        <taxon>Tepidicaulis</taxon>
    </lineage>
</organism>
<proteinExistence type="predicted"/>
<dbReference type="InterPro" id="IPR025713">
    <property type="entry name" value="MotB-like_N_dom"/>
</dbReference>
<keyword evidence="2 3" id="KW-0472">Membrane</keyword>
<evidence type="ECO:0000313" key="6">
    <source>
        <dbReference type="Proteomes" id="UP000028702"/>
    </source>
</evidence>
<comment type="caution">
    <text evidence="5">The sequence shown here is derived from an EMBL/GenBank/DDBJ whole genome shotgun (WGS) entry which is preliminary data.</text>
</comment>
<feature type="domain" description="Motility protein B-like N-terminal" evidence="4">
    <location>
        <begin position="15"/>
        <end position="48"/>
    </location>
</feature>
<name>A0A081B9L0_9HYPH</name>
<evidence type="ECO:0000313" key="5">
    <source>
        <dbReference type="EMBL" id="GAK44728.1"/>
    </source>
</evidence>
<sequence length="235" mass="24194">MTTGILRAFFGGQEQGAAETPLWLITFTDLMGLMLTFFVLIYAASAPSGTAWMSLGAAFRGEPAASGAVTGRAPQGSAGLAAPLKGARGRLETGYLAAVLETGGVTSSRDQTALARQAAGGAGQPLILLMRADRLIPAGTRTLTIEGEDFLHRLAAVLQYASNPLQIRVTVPAGAMSALGADTGAWQLAFDRAAILRDRLREGGYTGTIDLSAEVASDAGSGIAIVIAGEKEANW</sequence>
<reference evidence="5 6" key="1">
    <citation type="submission" date="2014-07" db="EMBL/GenBank/DDBJ databases">
        <title>Tepidicaulis marinum gen. nov., sp. nov., a novel marine bacterium denitrifying nitrate to nitrous oxide strictly under microaerobic conditions.</title>
        <authorList>
            <person name="Takeuchi M."/>
            <person name="Yamagishi T."/>
            <person name="Kamagata Y."/>
            <person name="Oshima K."/>
            <person name="Hattori M."/>
            <person name="Katayama T."/>
            <person name="Hanada S."/>
            <person name="Tamaki H."/>
            <person name="Marumo K."/>
            <person name="Maeda H."/>
            <person name="Nedachi M."/>
            <person name="Iwasaki W."/>
            <person name="Suwa Y."/>
            <person name="Sakata S."/>
        </authorList>
    </citation>
    <scope>NUCLEOTIDE SEQUENCE [LARGE SCALE GENOMIC DNA]</scope>
    <source>
        <strain evidence="5 6">MA2</strain>
    </source>
</reference>
<dbReference type="EMBL" id="BBIO01000005">
    <property type="protein sequence ID" value="GAK44728.1"/>
    <property type="molecule type" value="Genomic_DNA"/>
</dbReference>
<dbReference type="GO" id="GO:0016020">
    <property type="term" value="C:membrane"/>
    <property type="evidence" value="ECO:0007669"/>
    <property type="project" value="UniProtKB-SubCell"/>
</dbReference>
<keyword evidence="3" id="KW-1133">Transmembrane helix</keyword>
<comment type="subcellular location">
    <subcellularLocation>
        <location evidence="1">Membrane</location>
    </subcellularLocation>
</comment>
<keyword evidence="3" id="KW-0812">Transmembrane</keyword>
<evidence type="ECO:0000256" key="1">
    <source>
        <dbReference type="ARBA" id="ARBA00004370"/>
    </source>
</evidence>